<evidence type="ECO:0000259" key="7">
    <source>
        <dbReference type="Pfam" id="PF02706"/>
    </source>
</evidence>
<keyword evidence="4 6" id="KW-1133">Transmembrane helix</keyword>
<dbReference type="InterPro" id="IPR003856">
    <property type="entry name" value="LPS_length_determ_N"/>
</dbReference>
<feature type="transmembrane region" description="Helical" evidence="6">
    <location>
        <begin position="37"/>
        <end position="55"/>
    </location>
</feature>
<protein>
    <submittedName>
        <fullName evidence="9">OtnB protein</fullName>
    </submittedName>
</protein>
<feature type="domain" description="Tyrosine-protein kinase G-rich" evidence="8">
    <location>
        <begin position="275"/>
        <end position="313"/>
    </location>
</feature>
<keyword evidence="2" id="KW-1003">Cell membrane</keyword>
<accession>A0A5P4S6B8</accession>
<sequence length="326" mass="36544">MEPQKEPNPNYLPYPPQPADDEIDLRELFKALWKGKWIIVAITFVFAISSVIYAVNLPNIYQADALLSPTESSNGGGLSKMAGQLGGLAALAGVNIGGTEATQADLAVQVMRSRQFVDEFITKHDLLVPLMAAEGWDLKNNKLVLDEEIYNPKSESWLRKPDGLRGARPSSLEAYEVFTTDVFNVNQDKDTGLFTIAIKHYSPYVAQQWVDWLVEDINKVMRERTITETTRNLDYLNTQLEKTAVADMQSTFYKIIEEQTKSLMLAEVQEEFVFKTVDPAVVPEIKSSPKRAMICILGTLLGCMLGIVIALLRFLFYGQDNINKIA</sequence>
<dbReference type="PANTHER" id="PTHR32309">
    <property type="entry name" value="TYROSINE-PROTEIN KINASE"/>
    <property type="match status" value="1"/>
</dbReference>
<evidence type="ECO:0000256" key="1">
    <source>
        <dbReference type="ARBA" id="ARBA00004651"/>
    </source>
</evidence>
<keyword evidence="3 6" id="KW-0812">Transmembrane</keyword>
<feature type="transmembrane region" description="Helical" evidence="6">
    <location>
        <begin position="294"/>
        <end position="316"/>
    </location>
</feature>
<evidence type="ECO:0000256" key="2">
    <source>
        <dbReference type="ARBA" id="ARBA00022475"/>
    </source>
</evidence>
<evidence type="ECO:0000256" key="4">
    <source>
        <dbReference type="ARBA" id="ARBA00022989"/>
    </source>
</evidence>
<evidence type="ECO:0000259" key="8">
    <source>
        <dbReference type="Pfam" id="PF13807"/>
    </source>
</evidence>
<dbReference type="InterPro" id="IPR032807">
    <property type="entry name" value="GNVR"/>
</dbReference>
<dbReference type="InterPro" id="IPR050445">
    <property type="entry name" value="Bact_polysacc_biosynth/exp"/>
</dbReference>
<evidence type="ECO:0000313" key="9">
    <source>
        <dbReference type="EMBL" id="QFC17970.1"/>
    </source>
</evidence>
<name>A0A5P4S6B8_VIBPH</name>
<reference evidence="9" key="1">
    <citation type="journal article" date="2019" name="Int. J. Food Microbiol.">
        <title>Developing a novel molecular serotyping system based on capsular polysaccharide synthesis gene clusters of Vibrio parahaemolyticus.</title>
        <authorList>
            <person name="Pang Y."/>
            <person name="Guo X."/>
            <person name="Tian X."/>
            <person name="Liu F."/>
            <person name="Wang L."/>
            <person name="Wu J."/>
            <person name="Zhang S."/>
            <person name="Li S."/>
            <person name="Liu B."/>
        </authorList>
    </citation>
    <scope>NUCLEOTIDE SEQUENCE</scope>
    <source>
        <strain evidence="9">G3495</strain>
    </source>
</reference>
<dbReference type="Pfam" id="PF13807">
    <property type="entry name" value="GNVR"/>
    <property type="match status" value="1"/>
</dbReference>
<dbReference type="AlphaFoldDB" id="A0A5P4S6B8"/>
<gene>
    <name evidence="9" type="primary">wzz</name>
</gene>
<proteinExistence type="predicted"/>
<feature type="domain" description="Polysaccharide chain length determinant N-terminal" evidence="7">
    <location>
        <begin position="21"/>
        <end position="123"/>
    </location>
</feature>
<evidence type="ECO:0000256" key="5">
    <source>
        <dbReference type="ARBA" id="ARBA00023136"/>
    </source>
</evidence>
<evidence type="ECO:0000256" key="6">
    <source>
        <dbReference type="SAM" id="Phobius"/>
    </source>
</evidence>
<comment type="subcellular location">
    <subcellularLocation>
        <location evidence="1">Cell membrane</location>
        <topology evidence="1">Multi-pass membrane protein</topology>
    </subcellularLocation>
</comment>
<keyword evidence="5 6" id="KW-0472">Membrane</keyword>
<evidence type="ECO:0000256" key="3">
    <source>
        <dbReference type="ARBA" id="ARBA00022692"/>
    </source>
</evidence>
<organism evidence="9">
    <name type="scientific">Vibrio parahaemolyticus</name>
    <dbReference type="NCBI Taxonomy" id="670"/>
    <lineage>
        <taxon>Bacteria</taxon>
        <taxon>Pseudomonadati</taxon>
        <taxon>Pseudomonadota</taxon>
        <taxon>Gammaproteobacteria</taxon>
        <taxon>Vibrionales</taxon>
        <taxon>Vibrionaceae</taxon>
        <taxon>Vibrio</taxon>
    </lineage>
</organism>
<dbReference type="GO" id="GO:0004713">
    <property type="term" value="F:protein tyrosine kinase activity"/>
    <property type="evidence" value="ECO:0007669"/>
    <property type="project" value="TreeGrafter"/>
</dbReference>
<dbReference type="Pfam" id="PF02706">
    <property type="entry name" value="Wzz"/>
    <property type="match status" value="1"/>
</dbReference>
<dbReference type="PANTHER" id="PTHR32309:SF13">
    <property type="entry name" value="FERRIC ENTEROBACTIN TRANSPORT PROTEIN FEPE"/>
    <property type="match status" value="1"/>
</dbReference>
<dbReference type="GO" id="GO:0005886">
    <property type="term" value="C:plasma membrane"/>
    <property type="evidence" value="ECO:0007669"/>
    <property type="project" value="UniProtKB-SubCell"/>
</dbReference>
<dbReference type="EMBL" id="MK463649">
    <property type="protein sequence ID" value="QFC17970.1"/>
    <property type="molecule type" value="Genomic_DNA"/>
</dbReference>